<keyword evidence="9" id="KW-0234">DNA repair</keyword>
<dbReference type="PANTHER" id="PTHR22748">
    <property type="entry name" value="AP ENDONUCLEASE"/>
    <property type="match status" value="1"/>
</dbReference>
<dbReference type="OrthoDB" id="391817at2759"/>
<dbReference type="NCBIfam" id="TIGR00633">
    <property type="entry name" value="xth"/>
    <property type="match status" value="1"/>
</dbReference>
<dbReference type="EC" id="3.1.-.-" evidence="9"/>
<dbReference type="GO" id="GO:0008081">
    <property type="term" value="F:phosphoric diester hydrolase activity"/>
    <property type="evidence" value="ECO:0007669"/>
    <property type="project" value="TreeGrafter"/>
</dbReference>
<feature type="active site" description="Proton donor/acceptor" evidence="6">
    <location>
        <position position="152"/>
    </location>
</feature>
<evidence type="ECO:0000259" key="11">
    <source>
        <dbReference type="Pfam" id="PF03372"/>
    </source>
</evidence>
<evidence type="ECO:0000256" key="5">
    <source>
        <dbReference type="ARBA" id="ARBA00022842"/>
    </source>
</evidence>
<organism evidence="12 13">
    <name type="scientific">Cryomyces minteri</name>
    <dbReference type="NCBI Taxonomy" id="331657"/>
    <lineage>
        <taxon>Eukaryota</taxon>
        <taxon>Fungi</taxon>
        <taxon>Dikarya</taxon>
        <taxon>Ascomycota</taxon>
        <taxon>Pezizomycotina</taxon>
        <taxon>Dothideomycetes</taxon>
        <taxon>Dothideomycetes incertae sedis</taxon>
        <taxon>Cryomyces</taxon>
    </lineage>
</organism>
<dbReference type="InterPro" id="IPR020848">
    <property type="entry name" value="AP_endonuclease_F1_CS"/>
</dbReference>
<feature type="compositionally biased region" description="Low complexity" evidence="10">
    <location>
        <begin position="532"/>
        <end position="547"/>
    </location>
</feature>
<feature type="region of interest" description="Disordered" evidence="10">
    <location>
        <begin position="336"/>
        <end position="489"/>
    </location>
</feature>
<dbReference type="InterPro" id="IPR004808">
    <property type="entry name" value="AP_endonuc_1"/>
</dbReference>
<dbReference type="InterPro" id="IPR020847">
    <property type="entry name" value="AP_endonuclease_F1_BS"/>
</dbReference>
<feature type="compositionally biased region" description="Polar residues" evidence="10">
    <location>
        <begin position="466"/>
        <end position="475"/>
    </location>
</feature>
<accession>A0A4U0XGT3</accession>
<keyword evidence="5 7" id="KW-0460">Magnesium</keyword>
<feature type="compositionally biased region" description="Polar residues" evidence="10">
    <location>
        <begin position="563"/>
        <end position="577"/>
    </location>
</feature>
<feature type="domain" description="Endonuclease/exonuclease/phosphatase" evidence="11">
    <location>
        <begin position="7"/>
        <end position="270"/>
    </location>
</feature>
<comment type="cofactor">
    <cofactor evidence="7 9">
        <name>Mg(2+)</name>
        <dbReference type="ChEBI" id="CHEBI:18420"/>
    </cofactor>
    <cofactor evidence="7 9">
        <name>Mn(2+)</name>
        <dbReference type="ChEBI" id="CHEBI:29035"/>
    </cofactor>
    <text evidence="7 9">Probably binds two magnesium or manganese ions per subunit.</text>
</comment>
<comment type="cofactor">
    <cofactor evidence="1">
        <name>Mn(2+)</name>
        <dbReference type="ChEBI" id="CHEBI:29035"/>
    </cofactor>
</comment>
<keyword evidence="4" id="KW-0378">Hydrolase</keyword>
<dbReference type="Proteomes" id="UP000308768">
    <property type="component" value="Unassembled WGS sequence"/>
</dbReference>
<dbReference type="GO" id="GO:0003677">
    <property type="term" value="F:DNA binding"/>
    <property type="evidence" value="ECO:0007669"/>
    <property type="project" value="InterPro"/>
</dbReference>
<keyword evidence="13" id="KW-1185">Reference proteome</keyword>
<dbReference type="GO" id="GO:0008311">
    <property type="term" value="F:double-stranded DNA 3'-5' DNA exonuclease activity"/>
    <property type="evidence" value="ECO:0007669"/>
    <property type="project" value="TreeGrafter"/>
</dbReference>
<dbReference type="STRING" id="331657.A0A4U0XGT3"/>
<dbReference type="PROSITE" id="PS51435">
    <property type="entry name" value="AP_NUCLEASE_F1_4"/>
    <property type="match status" value="1"/>
</dbReference>
<evidence type="ECO:0000256" key="1">
    <source>
        <dbReference type="ARBA" id="ARBA00001936"/>
    </source>
</evidence>
<feature type="binding site" evidence="7">
    <location>
        <position position="269"/>
    </location>
    <ligand>
        <name>Mg(2+)</name>
        <dbReference type="ChEBI" id="CHEBI:18420"/>
        <label>1</label>
    </ligand>
</feature>
<comment type="caution">
    <text evidence="12">The sequence shown here is derived from an EMBL/GenBank/DDBJ whole genome shotgun (WGS) entry which is preliminary data.</text>
</comment>
<feature type="binding site" evidence="7">
    <location>
        <position position="44"/>
    </location>
    <ligand>
        <name>Mg(2+)</name>
        <dbReference type="ChEBI" id="CHEBI:18420"/>
        <label>1</label>
    </ligand>
</feature>
<dbReference type="AlphaFoldDB" id="A0A4U0XGT3"/>
<proteinExistence type="inferred from homology"/>
<feature type="binding site" evidence="7">
    <location>
        <position position="9"/>
    </location>
    <ligand>
        <name>Mg(2+)</name>
        <dbReference type="ChEBI" id="CHEBI:18420"/>
        <label>1</label>
    </ligand>
</feature>
<evidence type="ECO:0000313" key="13">
    <source>
        <dbReference type="Proteomes" id="UP000308768"/>
    </source>
</evidence>
<gene>
    <name evidence="12" type="ORF">B0A49_03043</name>
</gene>
<evidence type="ECO:0000256" key="2">
    <source>
        <dbReference type="ARBA" id="ARBA00007092"/>
    </source>
</evidence>
<evidence type="ECO:0000256" key="9">
    <source>
        <dbReference type="RuleBase" id="RU362131"/>
    </source>
</evidence>
<feature type="binding site" evidence="7">
    <location>
        <position position="152"/>
    </location>
    <ligand>
        <name>Mg(2+)</name>
        <dbReference type="ChEBI" id="CHEBI:18420"/>
        <label>1</label>
    </ligand>
</feature>
<sequence length="642" mass="71242">MPLRLTTWNVNGIRNPFGYQPWHTNPTFPHMFDVLEADIVVMQELKIQKKDLRDDMVLLPGWDCYFSLPKHKKGGYPSELQLLSLGIPDPTILDAEGRCVVLEFPAFVLFGVYSPANSNGLRDDFRYAFLRALDTRLRNLVRMGKKVILTGDLNVSRTEIDTASAEDDCRKMGITHEDYISTPNRRIFNQLLLGGEVVGERDEGREEPIMYDLCRGFHEGRKGMYTHWEQKINARPGNHGSRIDYVLCSIAMKDWFSTSNIQEGLMGSDHCPVFAVFKDDVELDSKMIKLLDIVNPPGMFMNGQRQREWSTKDLPAFSARLLPEFDKRRSIKDMFSRKPSLKAAESTHGTGTPTDSERSLPEKGVMSESIIRSEVTIESGAHLLPTSPDVRPPLRPASNPTDGSLSFDRPKRKAETIVAASSKRSKSNGTGTVPSAPPKGQQKLSGFFNPKNTTPKTTENAIASVLPSTPAVSQESVDKSTPGLPSTSTDFTTYPKDEPEMMPSLLPHFHPETLQAQQEFVAVTDSMARSEIASATSSAQTTPARASLNVPKDGKDIHADATPENSTRSSMSAISSESVHDPIVSKESWGKLFTKPAAPRCDGHQEPCMTMRTKKKGENQGRSFWMQAPSQFRKLCATSTGS</sequence>
<keyword evidence="7" id="KW-0464">Manganese</keyword>
<dbReference type="InterPro" id="IPR036691">
    <property type="entry name" value="Endo/exonu/phosph_ase_sf"/>
</dbReference>
<feature type="site" description="Interaction with DNA substrate" evidence="8">
    <location>
        <position position="270"/>
    </location>
</feature>
<dbReference type="PROSITE" id="PS00726">
    <property type="entry name" value="AP_NUCLEASE_F1_1"/>
    <property type="match status" value="1"/>
</dbReference>
<feature type="compositionally biased region" description="Basic and acidic residues" evidence="10">
    <location>
        <begin position="552"/>
        <end position="561"/>
    </location>
</feature>
<dbReference type="SUPFAM" id="SSF56219">
    <property type="entry name" value="DNase I-like"/>
    <property type="match status" value="1"/>
</dbReference>
<evidence type="ECO:0000256" key="10">
    <source>
        <dbReference type="SAM" id="MobiDB-lite"/>
    </source>
</evidence>
<dbReference type="EMBL" id="NAJN01000249">
    <property type="protein sequence ID" value="TKA76200.1"/>
    <property type="molecule type" value="Genomic_DNA"/>
</dbReference>
<name>A0A4U0XGT3_9PEZI</name>
<feature type="active site" evidence="6">
    <location>
        <position position="113"/>
    </location>
</feature>
<dbReference type="PANTHER" id="PTHR22748:SF4">
    <property type="entry name" value="DNA-(APURINIC OR APYRIMIDINIC SITE) ENDONUCLEASE 2"/>
    <property type="match status" value="1"/>
</dbReference>
<evidence type="ECO:0000313" key="12">
    <source>
        <dbReference type="EMBL" id="TKA76200.1"/>
    </source>
</evidence>
<comment type="similarity">
    <text evidence="2 9">Belongs to the DNA repair enzymes AP/ExoA family.</text>
</comment>
<evidence type="ECO:0000256" key="6">
    <source>
        <dbReference type="PIRSR" id="PIRSR604808-1"/>
    </source>
</evidence>
<keyword evidence="9" id="KW-0227">DNA damage</keyword>
<evidence type="ECO:0000256" key="4">
    <source>
        <dbReference type="ARBA" id="ARBA00022801"/>
    </source>
</evidence>
<keyword evidence="3 7" id="KW-0479">Metal-binding</keyword>
<evidence type="ECO:0000256" key="8">
    <source>
        <dbReference type="PIRSR" id="PIRSR604808-3"/>
    </source>
</evidence>
<dbReference type="PROSITE" id="PS00728">
    <property type="entry name" value="AP_NUCLEASE_F1_3"/>
    <property type="match status" value="1"/>
</dbReference>
<feature type="active site" description="Proton acceptor" evidence="6">
    <location>
        <position position="270"/>
    </location>
</feature>
<dbReference type="InterPro" id="IPR005135">
    <property type="entry name" value="Endo/exonuclease/phosphatase"/>
</dbReference>
<evidence type="ECO:0000256" key="7">
    <source>
        <dbReference type="PIRSR" id="PIRSR604808-2"/>
    </source>
</evidence>
<feature type="binding site" evidence="7">
    <location>
        <position position="270"/>
    </location>
    <ligand>
        <name>Mg(2+)</name>
        <dbReference type="ChEBI" id="CHEBI:18420"/>
        <label>1</label>
    </ligand>
</feature>
<dbReference type="GO" id="GO:0006284">
    <property type="term" value="P:base-excision repair"/>
    <property type="evidence" value="ECO:0007669"/>
    <property type="project" value="TreeGrafter"/>
</dbReference>
<feature type="compositionally biased region" description="Low complexity" evidence="10">
    <location>
        <begin position="447"/>
        <end position="458"/>
    </location>
</feature>
<reference evidence="12 13" key="1">
    <citation type="submission" date="2017-03" db="EMBL/GenBank/DDBJ databases">
        <title>Genomes of endolithic fungi from Antarctica.</title>
        <authorList>
            <person name="Coleine C."/>
            <person name="Masonjones S."/>
            <person name="Stajich J.E."/>
        </authorList>
    </citation>
    <scope>NUCLEOTIDE SEQUENCE [LARGE SCALE GENOMIC DNA]</scope>
    <source>
        <strain evidence="12 13">CCFEE 5187</strain>
    </source>
</reference>
<dbReference type="Pfam" id="PF03372">
    <property type="entry name" value="Exo_endo_phos"/>
    <property type="match status" value="1"/>
</dbReference>
<dbReference type="GO" id="GO:0046872">
    <property type="term" value="F:metal ion binding"/>
    <property type="evidence" value="ECO:0007669"/>
    <property type="project" value="UniProtKB-KW"/>
</dbReference>
<evidence type="ECO:0000256" key="3">
    <source>
        <dbReference type="ARBA" id="ARBA00022723"/>
    </source>
</evidence>
<dbReference type="GO" id="GO:0005634">
    <property type="term" value="C:nucleus"/>
    <property type="evidence" value="ECO:0007669"/>
    <property type="project" value="TreeGrafter"/>
</dbReference>
<feature type="binding site" evidence="7">
    <location>
        <position position="154"/>
    </location>
    <ligand>
        <name>Mg(2+)</name>
        <dbReference type="ChEBI" id="CHEBI:18420"/>
        <label>1</label>
    </ligand>
</feature>
<feature type="region of interest" description="Disordered" evidence="10">
    <location>
        <begin position="532"/>
        <end position="581"/>
    </location>
</feature>
<feature type="site" description="Important for catalytic activity" evidence="8">
    <location>
        <position position="244"/>
    </location>
</feature>
<protein>
    <recommendedName>
        <fullName evidence="9">DNA-(apurinic or apyrimidinic site) endonuclease</fullName>
        <ecNumber evidence="9">3.1.-.-</ecNumber>
    </recommendedName>
</protein>
<dbReference type="Gene3D" id="3.60.10.10">
    <property type="entry name" value="Endonuclease/exonuclease/phosphatase"/>
    <property type="match status" value="1"/>
</dbReference>
<dbReference type="GO" id="GO:0003906">
    <property type="term" value="F:DNA-(apurinic or apyrimidinic site) endonuclease activity"/>
    <property type="evidence" value="ECO:0007669"/>
    <property type="project" value="TreeGrafter"/>
</dbReference>
<feature type="site" description="Transition state stabilizer" evidence="8">
    <location>
        <position position="154"/>
    </location>
</feature>